<dbReference type="Proteomes" id="UP000188605">
    <property type="component" value="Unassembled WGS sequence"/>
</dbReference>
<sequence length="309" mass="32706">MFKKFFVKALLLGVVMTGLTGCSEGGDSDQMTVGFMNTNLSNEYQVTMLDGAKAKAEEMGIKLVEQDGQGDAAKQISQMEQLISQQVDAIVMAPYDKDACAPAVTKAKEAGIPLVIVDSTVNNIEEALTFVGADETIVGALAMDTLVEAIGGAGDIMMIRGPIGNSAEVGRSTGALDALANYPDVNLVIDEPADWDREKALKLMENKLHGDFDIVGVLAQNDEMAIGAQKAIEAAGKQDQIKVIGIDAIPDALTAVAEGKLLATIYSSPELKAATAVQVAVDAANGQELEREYYVDFVLITQENVADFQ</sequence>
<proteinExistence type="predicted"/>
<accession>A0ACC8XH58</accession>
<organism evidence="1 2">
    <name type="scientific">Candidatus Epulonipiscium fishelsonii</name>
    <dbReference type="NCBI Taxonomy" id="77094"/>
    <lineage>
        <taxon>Bacteria</taxon>
        <taxon>Bacillati</taxon>
        <taxon>Bacillota</taxon>
        <taxon>Clostridia</taxon>
        <taxon>Lachnospirales</taxon>
        <taxon>Lachnospiraceae</taxon>
        <taxon>Candidatus Epulonipiscium</taxon>
    </lineage>
</organism>
<evidence type="ECO:0000313" key="1">
    <source>
        <dbReference type="EMBL" id="ONI42991.1"/>
    </source>
</evidence>
<protein>
    <submittedName>
        <fullName evidence="1">Uncharacterized protein</fullName>
    </submittedName>
</protein>
<comment type="caution">
    <text evidence="1">The sequence shown here is derived from an EMBL/GenBank/DDBJ whole genome shotgun (WGS) entry which is preliminary data.</text>
</comment>
<keyword evidence="2" id="KW-1185">Reference proteome</keyword>
<evidence type="ECO:0000313" key="2">
    <source>
        <dbReference type="Proteomes" id="UP000188605"/>
    </source>
</evidence>
<reference evidence="1" key="1">
    <citation type="submission" date="2016-08" db="EMBL/GenBank/DDBJ databases">
        <authorList>
            <person name="Ngugi D.K."/>
            <person name="Miyake S."/>
            <person name="Stingl U."/>
        </authorList>
    </citation>
    <scope>NUCLEOTIDE SEQUENCE</scope>
    <source>
        <strain evidence="1">SCG-B11WGA-EpuloA1</strain>
    </source>
</reference>
<gene>
    <name evidence="1" type="ORF">AN396_00070</name>
</gene>
<name>A0ACC8XH58_9FIRM</name>
<dbReference type="EMBL" id="LJDB01000001">
    <property type="protein sequence ID" value="ONI42991.1"/>
    <property type="molecule type" value="Genomic_DNA"/>
</dbReference>